<keyword evidence="4" id="KW-1185">Reference proteome</keyword>
<dbReference type="AlphaFoldDB" id="A0A2Z5UVP9"/>
<dbReference type="Pfam" id="PF08421">
    <property type="entry name" value="Methyltransf_13"/>
    <property type="match status" value="1"/>
</dbReference>
<dbReference type="Pfam" id="PF08484">
    <property type="entry name" value="Methyltransf_14"/>
    <property type="match status" value="1"/>
</dbReference>
<dbReference type="Pfam" id="PF13489">
    <property type="entry name" value="Methyltransf_23"/>
    <property type="match status" value="1"/>
</dbReference>
<dbReference type="InterPro" id="IPR013691">
    <property type="entry name" value="MeTrfase_14"/>
</dbReference>
<name>A0A2Z5UVP9_9COXI</name>
<accession>A0A2Z5UVP9</accession>
<dbReference type="EMBL" id="AP018005">
    <property type="protein sequence ID" value="BBB15043.1"/>
    <property type="molecule type" value="Genomic_DNA"/>
</dbReference>
<proteinExistence type="predicted"/>
<evidence type="ECO:0000313" key="3">
    <source>
        <dbReference type="EMBL" id="BBB15043.1"/>
    </source>
</evidence>
<feature type="domain" description="Methyltransferase putative zinc binding" evidence="1">
    <location>
        <begin position="10"/>
        <end position="69"/>
    </location>
</feature>
<keyword evidence="3" id="KW-0808">Transferase</keyword>
<dbReference type="RefSeq" id="WP_126322537.1">
    <property type="nucleotide sequence ID" value="NZ_AP018005.1"/>
</dbReference>
<reference evidence="3 4" key="1">
    <citation type="submission" date="2017-03" db="EMBL/GenBank/DDBJ databases">
        <title>The genome sequence of Candidatus Rickettsiella viridis.</title>
        <authorList>
            <person name="Nikoh N."/>
            <person name="Tsuchida T."/>
            <person name="Yamaguchi K."/>
            <person name="Maeda T."/>
            <person name="Shigenobu S."/>
            <person name="Fukatsu T."/>
        </authorList>
    </citation>
    <scope>NUCLEOTIDE SEQUENCE [LARGE SCALE GENOMIC DNA]</scope>
    <source>
        <strain evidence="3 4">Ap-RA04</strain>
    </source>
</reference>
<dbReference type="SUPFAM" id="SSF53335">
    <property type="entry name" value="S-adenosyl-L-methionine-dependent methyltransferases"/>
    <property type="match status" value="1"/>
</dbReference>
<dbReference type="Gene3D" id="3.40.50.150">
    <property type="entry name" value="Vaccinia Virus protein VP39"/>
    <property type="match status" value="1"/>
</dbReference>
<dbReference type="GO" id="GO:0032259">
    <property type="term" value="P:methylation"/>
    <property type="evidence" value="ECO:0007669"/>
    <property type="project" value="UniProtKB-KW"/>
</dbReference>
<feature type="domain" description="C-methyltransferase" evidence="2">
    <location>
        <begin position="248"/>
        <end position="406"/>
    </location>
</feature>
<evidence type="ECO:0000259" key="1">
    <source>
        <dbReference type="Pfam" id="PF08421"/>
    </source>
</evidence>
<dbReference type="Proteomes" id="UP000282483">
    <property type="component" value="Chromosome"/>
</dbReference>
<dbReference type="InterPro" id="IPR013630">
    <property type="entry name" value="Methyltransf_Zn-bd_dom_put"/>
</dbReference>
<organism evidence="3 4">
    <name type="scientific">Candidatus Rickettsiella viridis</name>
    <dbReference type="NCBI Taxonomy" id="676208"/>
    <lineage>
        <taxon>Bacteria</taxon>
        <taxon>Pseudomonadati</taxon>
        <taxon>Pseudomonadota</taxon>
        <taxon>Gammaproteobacteria</taxon>
        <taxon>Legionellales</taxon>
        <taxon>Coxiellaceae</taxon>
        <taxon>Rickettsiella</taxon>
    </lineage>
</organism>
<gene>
    <name evidence="3" type="ORF">RVIR1_05400</name>
</gene>
<dbReference type="Gene3D" id="3.40.50.720">
    <property type="entry name" value="NAD(P)-binding Rossmann-like Domain"/>
    <property type="match status" value="1"/>
</dbReference>
<evidence type="ECO:0000259" key="2">
    <source>
        <dbReference type="Pfam" id="PF08484"/>
    </source>
</evidence>
<dbReference type="InterPro" id="IPR029063">
    <property type="entry name" value="SAM-dependent_MTases_sf"/>
</dbReference>
<protein>
    <submittedName>
        <fullName evidence="3">2-polyprenyl-3-methyl-5-hydroxy-6-metoxy-1_4-benzoquinol methylase</fullName>
    </submittedName>
</protein>
<keyword evidence="3" id="KW-0489">Methyltransferase</keyword>
<sequence length="411" mass="46497">METYKSIDACRISGDKNLISVLNLGNQALTGIFPATKTEDIAVAPLELVWSPSSGLLQLNHSCKPTDMYGSNYGYRSSLNRSMIEHLTRKVHYLEKFVKLDADNTVLDIGSNDCTLLHAYSTPNIERIGIDPTGEKFHSFYSKDIKLVANFFNAESYFSVTSQLATIITSIAMFYDLESPIQFAKEIESILDDNGIWHLEQSYMPAMLRLNSYDTICHEHLEYYSLAVINDILKSANLKLVDVTMNDINGGSFSIIATKVSNPIKPNYSVINWLLRQEELMELSTVKPYQLFKERAYAHRNELKNFIQLLVSDGKRILGYGASTKGNVLLQFCGLTTNEIPAIAEVNDEKFGRLTPGTHIPIISEAEAKAMNPDYFLVLPWHFKTEIIRREQEYLSKGGKFIFPFPNIEVM</sequence>
<dbReference type="Gene3D" id="6.20.50.110">
    <property type="entry name" value="Methyltransferase, zinc-binding domain"/>
    <property type="match status" value="1"/>
</dbReference>
<dbReference type="KEGG" id="rvi:RVIR1_05400"/>
<evidence type="ECO:0000313" key="4">
    <source>
        <dbReference type="Proteomes" id="UP000282483"/>
    </source>
</evidence>
<dbReference type="InterPro" id="IPR038576">
    <property type="entry name" value="Methyltransf_Zn-bd_dom_put_sf"/>
</dbReference>
<dbReference type="OrthoDB" id="9815644at2"/>
<dbReference type="GO" id="GO:0008168">
    <property type="term" value="F:methyltransferase activity"/>
    <property type="evidence" value="ECO:0007669"/>
    <property type="project" value="UniProtKB-KW"/>
</dbReference>